<dbReference type="EMBL" id="KV722338">
    <property type="protein sequence ID" value="OCH95140.1"/>
    <property type="molecule type" value="Genomic_DNA"/>
</dbReference>
<dbReference type="OrthoDB" id="3365874at2759"/>
<proteinExistence type="predicted"/>
<dbReference type="Gene3D" id="1.20.5.170">
    <property type="match status" value="1"/>
</dbReference>
<dbReference type="AlphaFoldDB" id="A0A8E2DSR4"/>
<reference evidence="3 4" key="1">
    <citation type="submission" date="2016-07" db="EMBL/GenBank/DDBJ databases">
        <title>Draft genome of the white-rot fungus Obba rivulosa 3A-2.</title>
        <authorList>
            <consortium name="DOE Joint Genome Institute"/>
            <person name="Miettinen O."/>
            <person name="Riley R."/>
            <person name="Acob R."/>
            <person name="Barry K."/>
            <person name="Cullen D."/>
            <person name="De Vries R."/>
            <person name="Hainaut M."/>
            <person name="Hatakka A."/>
            <person name="Henrissat B."/>
            <person name="Hilden K."/>
            <person name="Kuo R."/>
            <person name="Labutti K."/>
            <person name="Lipzen A."/>
            <person name="Makela M.R."/>
            <person name="Sandor L."/>
            <person name="Spatafora J.W."/>
            <person name="Grigoriev I.V."/>
            <person name="Hibbett D.S."/>
        </authorList>
    </citation>
    <scope>NUCLEOTIDE SEQUENCE [LARGE SCALE GENOMIC DNA]</scope>
    <source>
        <strain evidence="3 4">3A-2</strain>
    </source>
</reference>
<organism evidence="3 4">
    <name type="scientific">Obba rivulosa</name>
    <dbReference type="NCBI Taxonomy" id="1052685"/>
    <lineage>
        <taxon>Eukaryota</taxon>
        <taxon>Fungi</taxon>
        <taxon>Dikarya</taxon>
        <taxon>Basidiomycota</taxon>
        <taxon>Agaricomycotina</taxon>
        <taxon>Agaricomycetes</taxon>
        <taxon>Polyporales</taxon>
        <taxon>Gelatoporiaceae</taxon>
        <taxon>Obba</taxon>
    </lineage>
</organism>
<feature type="compositionally biased region" description="Polar residues" evidence="2">
    <location>
        <begin position="225"/>
        <end position="236"/>
    </location>
</feature>
<evidence type="ECO:0000256" key="2">
    <source>
        <dbReference type="SAM" id="MobiDB-lite"/>
    </source>
</evidence>
<feature type="compositionally biased region" description="Polar residues" evidence="2">
    <location>
        <begin position="111"/>
        <end position="123"/>
    </location>
</feature>
<accession>A0A8E2DSR4</accession>
<feature type="region of interest" description="Disordered" evidence="2">
    <location>
        <begin position="98"/>
        <end position="243"/>
    </location>
</feature>
<name>A0A8E2DSR4_9APHY</name>
<sequence>MTRGRRKDLTIPPSRALLQQRDYRARKAQYLAELEERCQKAEAENALLKKEIDELQAKLRSASTSAVHPPPPRPEVAAASTDLMQALAMTTRSLARFQQAAFGQEPHDVPSTHSQATLNTPISLATPAFTPSPIPPPHRRLSSPRIRFGPSDPTSPHRPEHPFAPPQHPESSRPTRPMGSLSGVYSESECCGGYLDCRGLTEEEGDMSDDEEHLSSRFAQRMSDVRSTATTSSSGKSLHLHPS</sequence>
<dbReference type="Proteomes" id="UP000250043">
    <property type="component" value="Unassembled WGS sequence"/>
</dbReference>
<gene>
    <name evidence="3" type="ORF">OBBRIDRAFT_810052</name>
</gene>
<keyword evidence="1" id="KW-0175">Coiled coil</keyword>
<feature type="coiled-coil region" evidence="1">
    <location>
        <begin position="24"/>
        <end position="65"/>
    </location>
</feature>
<feature type="compositionally biased region" description="Acidic residues" evidence="2">
    <location>
        <begin position="202"/>
        <end position="212"/>
    </location>
</feature>
<evidence type="ECO:0000256" key="1">
    <source>
        <dbReference type="SAM" id="Coils"/>
    </source>
</evidence>
<evidence type="ECO:0000313" key="4">
    <source>
        <dbReference type="Proteomes" id="UP000250043"/>
    </source>
</evidence>
<evidence type="ECO:0008006" key="5">
    <source>
        <dbReference type="Google" id="ProtNLM"/>
    </source>
</evidence>
<keyword evidence="4" id="KW-1185">Reference proteome</keyword>
<protein>
    <recommendedName>
        <fullName evidence="5">BZIP domain-containing protein</fullName>
    </recommendedName>
</protein>
<evidence type="ECO:0000313" key="3">
    <source>
        <dbReference type="EMBL" id="OCH95140.1"/>
    </source>
</evidence>